<organism evidence="2 3">
    <name type="scientific">Pleurodeles waltl</name>
    <name type="common">Iberian ribbed newt</name>
    <dbReference type="NCBI Taxonomy" id="8319"/>
    <lineage>
        <taxon>Eukaryota</taxon>
        <taxon>Metazoa</taxon>
        <taxon>Chordata</taxon>
        <taxon>Craniata</taxon>
        <taxon>Vertebrata</taxon>
        <taxon>Euteleostomi</taxon>
        <taxon>Amphibia</taxon>
        <taxon>Batrachia</taxon>
        <taxon>Caudata</taxon>
        <taxon>Salamandroidea</taxon>
        <taxon>Salamandridae</taxon>
        <taxon>Pleurodelinae</taxon>
        <taxon>Pleurodeles</taxon>
    </lineage>
</organism>
<comment type="caution">
    <text evidence="2">The sequence shown here is derived from an EMBL/GenBank/DDBJ whole genome shotgun (WGS) entry which is preliminary data.</text>
</comment>
<gene>
    <name evidence="2" type="ORF">NDU88_003365</name>
</gene>
<proteinExistence type="predicted"/>
<feature type="region of interest" description="Disordered" evidence="1">
    <location>
        <begin position="146"/>
        <end position="192"/>
    </location>
</feature>
<feature type="compositionally biased region" description="Low complexity" evidence="1">
    <location>
        <begin position="107"/>
        <end position="119"/>
    </location>
</feature>
<name>A0AAV7KVB3_PLEWA</name>
<keyword evidence="3" id="KW-1185">Reference proteome</keyword>
<evidence type="ECO:0000313" key="3">
    <source>
        <dbReference type="Proteomes" id="UP001066276"/>
    </source>
</evidence>
<feature type="region of interest" description="Disordered" evidence="1">
    <location>
        <begin position="107"/>
        <end position="133"/>
    </location>
</feature>
<accession>A0AAV7KVB3</accession>
<dbReference type="Proteomes" id="UP001066276">
    <property type="component" value="Chromosome 12"/>
</dbReference>
<reference evidence="2" key="1">
    <citation type="journal article" date="2022" name="bioRxiv">
        <title>Sequencing and chromosome-scale assembly of the giantPleurodeles waltlgenome.</title>
        <authorList>
            <person name="Brown T."/>
            <person name="Elewa A."/>
            <person name="Iarovenko S."/>
            <person name="Subramanian E."/>
            <person name="Araus A.J."/>
            <person name="Petzold A."/>
            <person name="Susuki M."/>
            <person name="Suzuki K.-i.T."/>
            <person name="Hayashi T."/>
            <person name="Toyoda A."/>
            <person name="Oliveira C."/>
            <person name="Osipova E."/>
            <person name="Leigh N.D."/>
            <person name="Simon A."/>
            <person name="Yun M.H."/>
        </authorList>
    </citation>
    <scope>NUCLEOTIDE SEQUENCE</scope>
    <source>
        <strain evidence="2">20211129_DDA</strain>
        <tissue evidence="2">Liver</tissue>
    </source>
</reference>
<protein>
    <submittedName>
        <fullName evidence="2">Uncharacterized protein</fullName>
    </submittedName>
</protein>
<evidence type="ECO:0000256" key="1">
    <source>
        <dbReference type="SAM" id="MobiDB-lite"/>
    </source>
</evidence>
<sequence>MMDILIRDAINKRDTFLKDIHSLEKAIQETNLTQAIEKNYVILRDALQKHQQYIKDKKLQKLRRDANDYKSGRVFTYARKYDNIKVDKQEGTKWILHDEVASIASTSDSEVSSISSRTSNYLNSSNRPPSNIAINKSPFLVELARYRKGQKPSRPERQVYTREPEEGGEKTKPIEKNREGVNARAASRNQAH</sequence>
<dbReference type="AlphaFoldDB" id="A0AAV7KVB3"/>
<evidence type="ECO:0000313" key="2">
    <source>
        <dbReference type="EMBL" id="KAJ1083205.1"/>
    </source>
</evidence>
<dbReference type="EMBL" id="JANPWB010000016">
    <property type="protein sequence ID" value="KAJ1083205.1"/>
    <property type="molecule type" value="Genomic_DNA"/>
</dbReference>
<feature type="compositionally biased region" description="Polar residues" evidence="1">
    <location>
        <begin position="120"/>
        <end position="133"/>
    </location>
</feature>
<feature type="compositionally biased region" description="Basic and acidic residues" evidence="1">
    <location>
        <begin position="153"/>
        <end position="181"/>
    </location>
</feature>